<evidence type="ECO:0000256" key="1">
    <source>
        <dbReference type="SAM" id="Coils"/>
    </source>
</evidence>
<name>A0A8S4QIV5_9NEOP</name>
<reference evidence="2" key="1">
    <citation type="submission" date="2022-03" db="EMBL/GenBank/DDBJ databases">
        <authorList>
            <person name="Lindestad O."/>
        </authorList>
    </citation>
    <scope>NUCLEOTIDE SEQUENCE</scope>
</reference>
<keyword evidence="3" id="KW-1185">Reference proteome</keyword>
<comment type="caution">
    <text evidence="2">The sequence shown here is derived from an EMBL/GenBank/DDBJ whole genome shotgun (WGS) entry which is preliminary data.</text>
</comment>
<keyword evidence="1" id="KW-0175">Coiled coil</keyword>
<proteinExistence type="predicted"/>
<dbReference type="EMBL" id="CAKXAJ010007522">
    <property type="protein sequence ID" value="CAH2210417.1"/>
    <property type="molecule type" value="Genomic_DNA"/>
</dbReference>
<organism evidence="2 3">
    <name type="scientific">Pararge aegeria aegeria</name>
    <dbReference type="NCBI Taxonomy" id="348720"/>
    <lineage>
        <taxon>Eukaryota</taxon>
        <taxon>Metazoa</taxon>
        <taxon>Ecdysozoa</taxon>
        <taxon>Arthropoda</taxon>
        <taxon>Hexapoda</taxon>
        <taxon>Insecta</taxon>
        <taxon>Pterygota</taxon>
        <taxon>Neoptera</taxon>
        <taxon>Endopterygota</taxon>
        <taxon>Lepidoptera</taxon>
        <taxon>Glossata</taxon>
        <taxon>Ditrysia</taxon>
        <taxon>Papilionoidea</taxon>
        <taxon>Nymphalidae</taxon>
        <taxon>Satyrinae</taxon>
        <taxon>Satyrini</taxon>
        <taxon>Parargina</taxon>
        <taxon>Pararge</taxon>
    </lineage>
</organism>
<sequence length="266" mass="29923">MKEYNYKNWNDQPSYDTQNTVWKVHRNQPQNSEGQLSSETLAYGVSGKLGEWLGIDKAAKKAAEQVISKMGNDLKLEARKAAQDEVKKIEGKMLTLAEEKANKIATEKANQIEKKISTSIDKTVKSVEANAEKAAKNAAEKAVKKVGPEVADLLKPEIKTQVEEEVKKYTEEKIESLIKPEITSKIGDFLTEQSEESSKFLEYEMNKLIENAHRDLDTRIDKIECELIEAKSEVLKTAANSFNESAELLSLMAKNETCANQDLVYF</sequence>
<evidence type="ECO:0000313" key="3">
    <source>
        <dbReference type="Proteomes" id="UP000838756"/>
    </source>
</evidence>
<evidence type="ECO:0000313" key="2">
    <source>
        <dbReference type="EMBL" id="CAH2210417.1"/>
    </source>
</evidence>
<gene>
    <name evidence="2" type="primary">jg12613</name>
    <name evidence="2" type="ORF">PAEG_LOCUS2322</name>
</gene>
<accession>A0A8S4QIV5</accession>
<protein>
    <submittedName>
        <fullName evidence="2">Jg12613 protein</fullName>
    </submittedName>
</protein>
<dbReference type="AlphaFoldDB" id="A0A8S4QIV5"/>
<dbReference type="Proteomes" id="UP000838756">
    <property type="component" value="Unassembled WGS sequence"/>
</dbReference>
<feature type="coiled-coil region" evidence="1">
    <location>
        <begin position="206"/>
        <end position="233"/>
    </location>
</feature>